<dbReference type="InterPro" id="IPR009937">
    <property type="entry name" value="Phage_holin_3_6"/>
</dbReference>
<dbReference type="AlphaFoldDB" id="A0A4P7GI78"/>
<name>A0A4P7GI78_9ACTN</name>
<sequence>MSHSDSTSTSQGSDPTLGAVVHDLTTQVPELIRSEIRLAQAEMAQKGKQAGLGLGLFSAAGLLAFLGLATLVATAILALSLAVAAWLAALVVAVVLLLGAGGLALGGRTKVGEATPAAPQRAVEGVKEDIATVKGQHR</sequence>
<protein>
    <submittedName>
        <fullName evidence="2">Phage holin family protein</fullName>
    </submittedName>
</protein>
<dbReference type="EMBL" id="CP038267">
    <property type="protein sequence ID" value="QBR91605.1"/>
    <property type="molecule type" value="Genomic_DNA"/>
</dbReference>
<keyword evidence="1" id="KW-1133">Transmembrane helix</keyword>
<keyword evidence="1" id="KW-0812">Transmembrane</keyword>
<dbReference type="RefSeq" id="WP_135074386.1">
    <property type="nucleotide sequence ID" value="NZ_CP038267.1"/>
</dbReference>
<feature type="transmembrane region" description="Helical" evidence="1">
    <location>
        <begin position="52"/>
        <end position="77"/>
    </location>
</feature>
<keyword evidence="3" id="KW-1185">Reference proteome</keyword>
<organism evidence="2 3">
    <name type="scientific">Nocardioides euryhalodurans</name>
    <dbReference type="NCBI Taxonomy" id="2518370"/>
    <lineage>
        <taxon>Bacteria</taxon>
        <taxon>Bacillati</taxon>
        <taxon>Actinomycetota</taxon>
        <taxon>Actinomycetes</taxon>
        <taxon>Propionibacteriales</taxon>
        <taxon>Nocardioidaceae</taxon>
        <taxon>Nocardioides</taxon>
    </lineage>
</organism>
<accession>A0A4P7GI78</accession>
<keyword evidence="1" id="KW-0472">Membrane</keyword>
<evidence type="ECO:0000256" key="1">
    <source>
        <dbReference type="SAM" id="Phobius"/>
    </source>
</evidence>
<evidence type="ECO:0000313" key="3">
    <source>
        <dbReference type="Proteomes" id="UP000294894"/>
    </source>
</evidence>
<dbReference type="OrthoDB" id="4870234at2"/>
<reference evidence="2 3" key="1">
    <citation type="submission" date="2019-03" db="EMBL/GenBank/DDBJ databases">
        <title>Three New Species of Nocardioides, Nocardioides euryhalodurans sp. nov., Nocardioides seonyuensis sp. nov. and Nocardioides eburneoflavus sp. nov., Iolated from Soil.</title>
        <authorList>
            <person name="Roh S.G."/>
            <person name="Lee C."/>
            <person name="Kim M.-K."/>
            <person name="Kim S.B."/>
        </authorList>
    </citation>
    <scope>NUCLEOTIDE SEQUENCE [LARGE SCALE GENOMIC DNA]</scope>
    <source>
        <strain evidence="2 3">MMS17-SY117</strain>
    </source>
</reference>
<feature type="transmembrane region" description="Helical" evidence="1">
    <location>
        <begin position="83"/>
        <end position="105"/>
    </location>
</feature>
<proteinExistence type="predicted"/>
<dbReference type="Pfam" id="PF07332">
    <property type="entry name" value="Phage_holin_3_6"/>
    <property type="match status" value="1"/>
</dbReference>
<dbReference type="KEGG" id="noy:EXE57_04495"/>
<gene>
    <name evidence="2" type="ORF">EXE57_04495</name>
</gene>
<dbReference type="Proteomes" id="UP000294894">
    <property type="component" value="Chromosome"/>
</dbReference>
<evidence type="ECO:0000313" key="2">
    <source>
        <dbReference type="EMBL" id="QBR91605.1"/>
    </source>
</evidence>